<feature type="chain" id="PRO_5044742287" description="Cadherin domain-containing protein" evidence="9">
    <location>
        <begin position="30"/>
        <end position="3363"/>
    </location>
</feature>
<accession>A0ABD0KMU5</accession>
<sequence>MANLGRIFRALPMAMLFILWTTSRHTATAKPQHEVKYDEACRPTDCILGDWSLWSPCTHTCGDLGQTERRRRVLQASTCGGACGSTRQVEPCNVRCCPQNCEFSAWGEWERCWCSEDECEQVRSVRNEKGAARLVGGELTGQVVHAVPVCLSTVRLILQSETKEERVGNRYVCFRHREKTQQESCGGYCDGAIFEERCGNPCCYKDCVLGAWGEWSECQARCEQPGVKYRNRTIIQEGSCGGKRCQQQTDQRHCTGSCCPVDCVLGTWSAWSLCTATCGKATVTRTRPVQRAECGGTECEDDRAEETRECEQYNDVNCKVSPWSVWSSCNLLNGKCGEGRRTRTRRVLVDQECLGEECPDLHEEGTCYGECCVTDCQVSQWSEFGYCSTTCGEGKSNSTREVTVEPSCGGQACPELVRFQPCVVQNVTDCVFTDWAEWSACDNDCGTGLSVRTRTLTTPAYCGGQCPSMHTEESRECESYSARADCQVSEWGEWSECIRNCEEGVKTRTRSITQNEACDGAPCSDYNMTETTTCHEKCQQLCNQAECSCSPGWVLQENGVTCKRRTCGKPSRLRYCGPGTTWPESCLFVTLDCPNGTDYESVCIGHCRGTWILKGGDPHVTCQETGEWTQPNIFCGPTNKPPTDVRVSVLEVSELLKAGQCFAELTTLTDDEPWDKHEYKVMEDESGNLAVNKDHLCVKRPFDFETMETASWKTKIRSTDLDGKFVEKTFTFTLLNDNDPPRSVKLSPDTVQENSPKGTVVGCLTGHDDDPGQSLSMFIVKSIGKLFQLFKNRNNQTCVRVSKDSDPRCLTEGGSYCQINYEQKNHYYIAIMVRDDGSPPLSSYFDVRIDVTDVNEPIHNVRMEPSDVPESVQAVAETGVPLTKLIADDEDEGQGHTFRILSDPSGLFSIHGDDLVASETFDYEENTRRQFVLTLEVSDDGTPPMTTQKEVVFGVSDKNESPNNLKIRSADSNDYRKLTLRENMADVLIGTVSVFDPDRSDRIFINVSDSRFRLKNKRCTTLKEDVYNYCSAQLFSNTGVNFEETATLTLTLTAEDANFHRIQEEFVLEIVDQNDPPTNILLDGRNTSTVEVEENERSARLYTIHVVDEDAGDTHALYLSGPASSQFRVEDGVLYTTSLSNLDYESSVPLTLVVTAIDGGRPGQTITKTFTVNITDVNEQPTAIIASDRKVAENSPGGTVVAELSTRDPDNIHSERQTFTYRLLNDANGRFHVQGSQLLVTEAAGTCKSARCSLNHEILPDLLIEVMSTDSGSPRMSIVAPIILSITDVNDPPTNIRLSKHTVLENKPPGTIVGLVMADDEDESDTLTFTLLNGTDVLAIDERGQVVTRQQLDYETTPSFVVNIQTVDSGQPAATVEGTVTVVVADENEHPEIQAPTTMFVMENEPVNSVVSGLACNVTVVTEVVLEYEARSRYDLEVTATDSAGHAVVMTITVEDILLDGLPVDEVRVNEGEEGHRLAALTAVDQDVGQTHSFSIVSQDGDHLEVNGNDLMIVSPFDFETEPEIQVTISVTDSGSPPRSKDKKVKVNVEDVNELPSGLTISNNKVPENSPGGTVVGQLEGTDPDKGQILTYTLTNDAGKRFDLVGDTLVVEGSGSCDRDSTEQCRLNFETSALHKVKVTVTDSGSPTLHAAFDLDIEVTDANDRPKGIQLSDSRVAEVAPAGSEVGRLTVTDEDVGQNHTFQLLEDGEGNFMVGDSGIITKAKDDRLDVQKVYAVKVKATDNGKPPAEVEKTFYLSVSGVSEAPEVPVLLTQEPSLLVDQTTLQVPEDLDVGDVITLMTSVDNDPDSSLTFTLLEDGDGAFSVGRSSDCEAKAEQTSCSTELTLTSPLDYETKAAYDLLLQVQDPDQMQATFAFTVQVKDVNEPPTDVLFMTGDLQAEENAGGLTLGSFSVLDVDEGDFHIYTLVQDAGQKFTLSDDGLLATAQGNQKFDSADNTLDRHFNITVLDVNETPQSLSLQPNTVHEMSPPDTVIGRLTVDDPDNTGPEGAVQNFSLTLLTDHDGRFALVDDTLVVKGMGEGCLIRHGTACLLDFETKSRYDVIVVVKDTGNPPITTSLVVTVNIENTNDEPTSPTIDTRAISEATEVGSTVATLSATDQDEGQHLHFDVVGESARLFDVTESSLVLNAPLNYEDQKELSVTVRVTDSGDPPLSNEANFILTVDDINERPTEMILTPKPGGAGVDFQTDNPVVLEGTPRGSTVAQLSVMDPDLQEEITVMLSQSVVSVDKMSCLTLTKGSRCVGDVTLERELDYEEQVTWPVHVTAVDAGGLTIQKTFNITVKDTNDPPQELLVNGDSSSNISVAENSRDVTLATLEAVDPDKGQTHTFSVTSAASLDFEAVTEYALKVKITDTGVPPLSLEKDVTIYVTDVNEPPSGVTVTRDRVSENSESGTVIGQLETTDPDNTGTVKQTFTYRLLDDAQRRFGVEGDDLVVKNSMFDFEKEGSHVIKVETTDDGVPPQAAVFTLTLFVDDANDPPTNLRFDATSLAEDAAVGSVVGLVSADDRDADQTLYYTLSHHENFVVSGNQILVDGSLDFETSQQAVLEIQVTDSGVPPLSISETFVVDITDVNEPPTSLNLLSSQETGVLEIPERKQTGDVVATLTADDPDTVDSVTLTLTSQSDPRLKLDTKGTICRKDTESVPPKTVCSVDVLLARPINFEDSRDPVRLEVKATDKGNQAITNGWTFSVVDSNDPPTGISIEGNVTEIPENEDTFVLGELQCSDPDPGDSHTFQLLTLWELFRVAPGGLLTVTAPLNAEGQDEYEVMVRCVDSGQPPESVTRVLTFTVKDVNEKPEGISLSHSEVSMAASADSVVGFLLVKDPDNDGTNDVKQSHTCVLAEEQDVFYIDPDRNALKVKTVVPVDKSAIPVDVTCTDDGLPPLSVTKQLQVFVVETADVPKEIRLKGEGTVLENKAGAVIGNLAVVNLLTETEIVGNYTFSDVTVEETDSPIFGVNDSRLVTLMPVDFELWPRLTVTLTCVEVVDVNEPPTDIGIYGGGVVAENSVPGTLIGDLNTMDPEPYQTYVYTIRQVARGLDPSAADSDLLDAFQVEGRTLVVGPRSDLLDYETSAFYSLTIVSRDSGDPPLSVEATVRVTLSDANDPPTDVTVDNAEVSEGSPAGTVVGHLAVTDQDMNQTHRCEVSNIQHVPFTIQDDLKLVVSSDDIDYEAARTYVVEVSCKDNGEDGSHLGVSRSLTINVTDVNEAPYDVRLSSESVSENQPVGQVVGEIRATDPDSEKVVFSIEEGKTFFKVEGDNTLTALVTFDHEEVTSVEIVIRATDDQELFTEKQFFIQIDDANDAPSSLTLSNHVIKETTPPGGEVGSFRTEDEDRGQNFIYTLHASPSVD</sequence>
<reference evidence="11 12" key="1">
    <citation type="journal article" date="2023" name="Sci. Data">
        <title>Genome assembly of the Korean intertidal mud-creeper Batillaria attramentaria.</title>
        <authorList>
            <person name="Patra A.K."/>
            <person name="Ho P.T."/>
            <person name="Jun S."/>
            <person name="Lee S.J."/>
            <person name="Kim Y."/>
            <person name="Won Y.J."/>
        </authorList>
    </citation>
    <scope>NUCLEOTIDE SEQUENCE [LARGE SCALE GENOMIC DNA]</scope>
    <source>
        <strain evidence="11">Wonlab-2016</strain>
    </source>
</reference>
<feature type="region of interest" description="Disordered" evidence="8">
    <location>
        <begin position="2395"/>
        <end position="2424"/>
    </location>
</feature>
<feature type="domain" description="Cadherin" evidence="10">
    <location>
        <begin position="1974"/>
        <end position="2094"/>
    </location>
</feature>
<feature type="domain" description="Cadherin" evidence="10">
    <location>
        <begin position="1191"/>
        <end position="1295"/>
    </location>
</feature>
<dbReference type="PROSITE" id="PS50092">
    <property type="entry name" value="TSP1"/>
    <property type="match status" value="7"/>
</dbReference>
<feature type="signal peptide" evidence="9">
    <location>
        <begin position="1"/>
        <end position="29"/>
    </location>
</feature>
<keyword evidence="4" id="KW-1133">Transmembrane helix</keyword>
<feature type="domain" description="Cadherin" evidence="10">
    <location>
        <begin position="3018"/>
        <end position="3123"/>
    </location>
</feature>
<dbReference type="SUPFAM" id="SSF82895">
    <property type="entry name" value="TSP-1 type 1 repeat"/>
    <property type="match status" value="6"/>
</dbReference>
<proteinExistence type="predicted"/>
<dbReference type="Gene3D" id="2.60.40.60">
    <property type="entry name" value="Cadherins"/>
    <property type="match status" value="20"/>
</dbReference>
<dbReference type="Pfam" id="PF00090">
    <property type="entry name" value="TSP_1"/>
    <property type="match status" value="6"/>
</dbReference>
<dbReference type="InterPro" id="IPR000884">
    <property type="entry name" value="TSP1_rpt"/>
</dbReference>
<feature type="domain" description="Cadherin" evidence="10">
    <location>
        <begin position="1084"/>
        <end position="1183"/>
    </location>
</feature>
<dbReference type="Pfam" id="PF19028">
    <property type="entry name" value="TSP1_spondin"/>
    <property type="match status" value="1"/>
</dbReference>
<evidence type="ECO:0000259" key="10">
    <source>
        <dbReference type="PROSITE" id="PS50268"/>
    </source>
</evidence>
<dbReference type="EMBL" id="JACVVK020000151">
    <property type="protein sequence ID" value="KAK7488419.1"/>
    <property type="molecule type" value="Genomic_DNA"/>
</dbReference>
<feature type="domain" description="Cadherin" evidence="10">
    <location>
        <begin position="2732"/>
        <end position="2815"/>
    </location>
</feature>
<feature type="domain" description="Cadherin" evidence="10">
    <location>
        <begin position="2210"/>
        <end position="2308"/>
    </location>
</feature>
<evidence type="ECO:0000256" key="1">
    <source>
        <dbReference type="ARBA" id="ARBA00004167"/>
    </source>
</evidence>
<keyword evidence="12" id="KW-1185">Reference proteome</keyword>
<dbReference type="PANTHER" id="PTHR24028">
    <property type="entry name" value="CADHERIN-87A"/>
    <property type="match status" value="1"/>
</dbReference>
<feature type="domain" description="Cadherin" evidence="10">
    <location>
        <begin position="750"/>
        <end position="859"/>
    </location>
</feature>
<evidence type="ECO:0000256" key="2">
    <source>
        <dbReference type="ARBA" id="ARBA00022692"/>
    </source>
</evidence>
<evidence type="ECO:0000256" key="7">
    <source>
        <dbReference type="PROSITE-ProRule" id="PRU00043"/>
    </source>
</evidence>
<keyword evidence="4" id="KW-0472">Membrane</keyword>
<dbReference type="GO" id="GO:0005509">
    <property type="term" value="F:calcium ion binding"/>
    <property type="evidence" value="ECO:0007669"/>
    <property type="project" value="UniProtKB-UniRule"/>
</dbReference>
<comment type="subcellular location">
    <subcellularLocation>
        <location evidence="1">Membrane</location>
        <topology evidence="1">Single-pass membrane protein</topology>
    </subcellularLocation>
</comment>
<comment type="caution">
    <text evidence="11">The sequence shown here is derived from an EMBL/GenBank/DDBJ whole genome shotgun (WGS) entry which is preliminary data.</text>
</comment>
<dbReference type="Proteomes" id="UP001519460">
    <property type="component" value="Unassembled WGS sequence"/>
</dbReference>
<keyword evidence="3 9" id="KW-0732">Signal</keyword>
<feature type="domain" description="Cadherin" evidence="10">
    <location>
        <begin position="864"/>
        <end position="964"/>
    </location>
</feature>
<dbReference type="InterPro" id="IPR036383">
    <property type="entry name" value="TSP1_rpt_sf"/>
</dbReference>
<feature type="domain" description="Cadherin" evidence="10">
    <location>
        <begin position="1676"/>
        <end position="1770"/>
    </location>
</feature>
<dbReference type="Gene3D" id="2.20.100.10">
    <property type="entry name" value="Thrombospondin type-1 (TSP1) repeat"/>
    <property type="match status" value="7"/>
</dbReference>
<dbReference type="InterPro" id="IPR002126">
    <property type="entry name" value="Cadherin-like_dom"/>
</dbReference>
<feature type="domain" description="Cadherin" evidence="10">
    <location>
        <begin position="3232"/>
        <end position="3320"/>
    </location>
</feature>
<feature type="domain" description="Cadherin" evidence="10">
    <location>
        <begin position="3123"/>
        <end position="3225"/>
    </location>
</feature>
<evidence type="ECO:0000256" key="6">
    <source>
        <dbReference type="ARBA" id="ARBA00023180"/>
    </source>
</evidence>
<feature type="domain" description="Cadherin" evidence="10">
    <location>
        <begin position="1475"/>
        <end position="1558"/>
    </location>
</feature>
<keyword evidence="2" id="KW-0812">Transmembrane</keyword>
<dbReference type="Pfam" id="PF00028">
    <property type="entry name" value="Cadherin"/>
    <property type="match status" value="8"/>
</dbReference>
<dbReference type="PRINTS" id="PR00205">
    <property type="entry name" value="CADHERIN"/>
</dbReference>
<dbReference type="InterPro" id="IPR050174">
    <property type="entry name" value="Protocadherin/Cadherin-CA"/>
</dbReference>
<dbReference type="SUPFAM" id="SSF49313">
    <property type="entry name" value="Cadherin-like"/>
    <property type="match status" value="20"/>
</dbReference>
<evidence type="ECO:0000313" key="11">
    <source>
        <dbReference type="EMBL" id="KAK7488419.1"/>
    </source>
</evidence>
<evidence type="ECO:0000256" key="9">
    <source>
        <dbReference type="SAM" id="SignalP"/>
    </source>
</evidence>
<keyword evidence="6" id="KW-0325">Glycoprotein</keyword>
<evidence type="ECO:0000256" key="3">
    <source>
        <dbReference type="ARBA" id="ARBA00022729"/>
    </source>
</evidence>
<dbReference type="SMART" id="SM00112">
    <property type="entry name" value="CA"/>
    <property type="match status" value="21"/>
</dbReference>
<dbReference type="PROSITE" id="PS50268">
    <property type="entry name" value="CADHERIN_2"/>
    <property type="match status" value="20"/>
</dbReference>
<feature type="domain" description="Cadherin" evidence="10">
    <location>
        <begin position="2091"/>
        <end position="2196"/>
    </location>
</feature>
<evidence type="ECO:0000256" key="4">
    <source>
        <dbReference type="ARBA" id="ARBA00022989"/>
    </source>
</evidence>
<name>A0ABD0KMU5_9CAEN</name>
<feature type="domain" description="Cadherin" evidence="10">
    <location>
        <begin position="2505"/>
        <end position="2594"/>
    </location>
</feature>
<feature type="compositionally biased region" description="Polar residues" evidence="8">
    <location>
        <begin position="2406"/>
        <end position="2424"/>
    </location>
</feature>
<dbReference type="SMART" id="SM00209">
    <property type="entry name" value="TSP1"/>
    <property type="match status" value="7"/>
</dbReference>
<evidence type="ECO:0000256" key="8">
    <source>
        <dbReference type="SAM" id="MobiDB-lite"/>
    </source>
</evidence>
<dbReference type="CDD" id="cd11304">
    <property type="entry name" value="Cadherin_repeat"/>
    <property type="match status" value="20"/>
</dbReference>
<feature type="domain" description="Cadherin" evidence="10">
    <location>
        <begin position="1566"/>
        <end position="1668"/>
    </location>
</feature>
<dbReference type="InterPro" id="IPR015919">
    <property type="entry name" value="Cadherin-like_sf"/>
</dbReference>
<evidence type="ECO:0000313" key="12">
    <source>
        <dbReference type="Proteomes" id="UP001519460"/>
    </source>
</evidence>
<keyword evidence="5" id="KW-1015">Disulfide bond</keyword>
<dbReference type="PANTHER" id="PTHR24028:SF328">
    <property type="entry name" value="CADHERIN-3"/>
    <property type="match status" value="1"/>
</dbReference>
<dbReference type="GO" id="GO:0016020">
    <property type="term" value="C:membrane"/>
    <property type="evidence" value="ECO:0007669"/>
    <property type="project" value="UniProtKB-SubCell"/>
</dbReference>
<feature type="non-terminal residue" evidence="11">
    <location>
        <position position="3363"/>
    </location>
</feature>
<organism evidence="11 12">
    <name type="scientific">Batillaria attramentaria</name>
    <dbReference type="NCBI Taxonomy" id="370345"/>
    <lineage>
        <taxon>Eukaryota</taxon>
        <taxon>Metazoa</taxon>
        <taxon>Spiralia</taxon>
        <taxon>Lophotrochozoa</taxon>
        <taxon>Mollusca</taxon>
        <taxon>Gastropoda</taxon>
        <taxon>Caenogastropoda</taxon>
        <taxon>Sorbeoconcha</taxon>
        <taxon>Cerithioidea</taxon>
        <taxon>Batillariidae</taxon>
        <taxon>Batillaria</taxon>
    </lineage>
</organism>
<feature type="domain" description="Cadherin" evidence="10">
    <location>
        <begin position="1778"/>
        <end position="1888"/>
    </location>
</feature>
<feature type="domain" description="Cadherin" evidence="10">
    <location>
        <begin position="1302"/>
        <end position="1398"/>
    </location>
</feature>
<feature type="domain" description="Cadherin" evidence="10">
    <location>
        <begin position="2336"/>
        <end position="2395"/>
    </location>
</feature>
<dbReference type="InterPro" id="IPR044004">
    <property type="entry name" value="TSP1_spondin_dom"/>
</dbReference>
<feature type="domain" description="Cadherin" evidence="10">
    <location>
        <begin position="2600"/>
        <end position="2716"/>
    </location>
</feature>
<keyword evidence="7" id="KW-0106">Calcium</keyword>
<gene>
    <name evidence="11" type="ORF">BaRGS_00020393</name>
</gene>
<protein>
    <recommendedName>
        <fullName evidence="10">Cadherin domain-containing protein</fullName>
    </recommendedName>
</protein>
<evidence type="ECO:0000256" key="5">
    <source>
        <dbReference type="ARBA" id="ARBA00023157"/>
    </source>
</evidence>
<feature type="domain" description="Cadherin" evidence="10">
    <location>
        <begin position="2403"/>
        <end position="2498"/>
    </location>
</feature>